<dbReference type="Proteomes" id="UP001595955">
    <property type="component" value="Unassembled WGS sequence"/>
</dbReference>
<protein>
    <submittedName>
        <fullName evidence="2">Class I SAM-dependent methyltransferase</fullName>
        <ecNumber evidence="2">2.1.-.-</ecNumber>
    </submittedName>
</protein>
<dbReference type="InterPro" id="IPR029063">
    <property type="entry name" value="SAM-dependent_MTases_sf"/>
</dbReference>
<name>A0ABV9D9X2_9MICO</name>
<keyword evidence="2" id="KW-0808">Transferase</keyword>
<gene>
    <name evidence="2" type="ORF">ACFO3F_06940</name>
</gene>
<dbReference type="Gene3D" id="3.40.50.150">
    <property type="entry name" value="Vaccinia Virus protein VP39"/>
    <property type="match status" value="1"/>
</dbReference>
<dbReference type="SUPFAM" id="SSF53335">
    <property type="entry name" value="S-adenosyl-L-methionine-dependent methyltransferases"/>
    <property type="match status" value="1"/>
</dbReference>
<dbReference type="InterPro" id="IPR041698">
    <property type="entry name" value="Methyltransf_25"/>
</dbReference>
<dbReference type="EC" id="2.1.-.-" evidence="2"/>
<dbReference type="EMBL" id="JBHSGF010000004">
    <property type="protein sequence ID" value="MFC4554978.1"/>
    <property type="molecule type" value="Genomic_DNA"/>
</dbReference>
<dbReference type="GO" id="GO:0032259">
    <property type="term" value="P:methylation"/>
    <property type="evidence" value="ECO:0007669"/>
    <property type="project" value="UniProtKB-KW"/>
</dbReference>
<dbReference type="PANTHER" id="PTHR42912">
    <property type="entry name" value="METHYLTRANSFERASE"/>
    <property type="match status" value="1"/>
</dbReference>
<dbReference type="PANTHER" id="PTHR42912:SF95">
    <property type="entry name" value="METHYLTRANSFERASE TYPE 11 DOMAIN-CONTAINING PROTEIN"/>
    <property type="match status" value="1"/>
</dbReference>
<dbReference type="GO" id="GO:0008168">
    <property type="term" value="F:methyltransferase activity"/>
    <property type="evidence" value="ECO:0007669"/>
    <property type="project" value="UniProtKB-KW"/>
</dbReference>
<dbReference type="CDD" id="cd02440">
    <property type="entry name" value="AdoMet_MTases"/>
    <property type="match status" value="1"/>
</dbReference>
<reference evidence="3" key="1">
    <citation type="journal article" date="2019" name="Int. J. Syst. Evol. Microbiol.">
        <title>The Global Catalogue of Microorganisms (GCM) 10K type strain sequencing project: providing services to taxonomists for standard genome sequencing and annotation.</title>
        <authorList>
            <consortium name="The Broad Institute Genomics Platform"/>
            <consortium name="The Broad Institute Genome Sequencing Center for Infectious Disease"/>
            <person name="Wu L."/>
            <person name="Ma J."/>
        </authorList>
    </citation>
    <scope>NUCLEOTIDE SEQUENCE [LARGE SCALE GENOMIC DNA]</scope>
    <source>
        <strain evidence="3">JCM 3369</strain>
    </source>
</reference>
<dbReference type="RefSeq" id="WP_122823990.1">
    <property type="nucleotide sequence ID" value="NZ_CP033325.1"/>
</dbReference>
<organism evidence="2 3">
    <name type="scientific">Georgenia faecalis</name>
    <dbReference type="NCBI Taxonomy" id="2483799"/>
    <lineage>
        <taxon>Bacteria</taxon>
        <taxon>Bacillati</taxon>
        <taxon>Actinomycetota</taxon>
        <taxon>Actinomycetes</taxon>
        <taxon>Micrococcales</taxon>
        <taxon>Bogoriellaceae</taxon>
        <taxon>Georgenia</taxon>
    </lineage>
</organism>
<accession>A0ABV9D9X2</accession>
<evidence type="ECO:0000259" key="1">
    <source>
        <dbReference type="Pfam" id="PF13649"/>
    </source>
</evidence>
<feature type="domain" description="Methyltransferase" evidence="1">
    <location>
        <begin position="46"/>
        <end position="136"/>
    </location>
</feature>
<sequence>MPIEEVRAAYGRRAREYVERFGSVDAAAEEDRRLVAGWAAGIDGPILDVGCGPGQWTAFLHASGADVAGLDPTTAFVESARARFPGVPYRVGRAEDLGVEDATLGGVLAWYSLIHIEPDGLGAVLAEIARAVRPGGGLVVGFFAGPGPAPFAHAVTTAYTWPVAAMAAAVEDAGFTVTETHGRTAPGSRPHGALLARRRVVS</sequence>
<dbReference type="Pfam" id="PF13649">
    <property type="entry name" value="Methyltransf_25"/>
    <property type="match status" value="1"/>
</dbReference>
<proteinExistence type="predicted"/>
<dbReference type="InterPro" id="IPR050508">
    <property type="entry name" value="Methyltransf_Superfamily"/>
</dbReference>
<keyword evidence="2" id="KW-0489">Methyltransferase</keyword>
<comment type="caution">
    <text evidence="2">The sequence shown here is derived from an EMBL/GenBank/DDBJ whole genome shotgun (WGS) entry which is preliminary data.</text>
</comment>
<evidence type="ECO:0000313" key="3">
    <source>
        <dbReference type="Proteomes" id="UP001595955"/>
    </source>
</evidence>
<evidence type="ECO:0000313" key="2">
    <source>
        <dbReference type="EMBL" id="MFC4554978.1"/>
    </source>
</evidence>
<keyword evidence="3" id="KW-1185">Reference proteome</keyword>